<dbReference type="GO" id="GO:0080008">
    <property type="term" value="C:Cul4-RING E3 ubiquitin ligase complex"/>
    <property type="evidence" value="ECO:0007669"/>
    <property type="project" value="InterPro"/>
</dbReference>
<dbReference type="Proteomes" id="UP000593564">
    <property type="component" value="Unassembled WGS sequence"/>
</dbReference>
<dbReference type="PANTHER" id="PTHR47201:SF1">
    <property type="entry name" value="PROTEIN DWD HYPERSENSITIVE TO UV-B 1"/>
    <property type="match status" value="1"/>
</dbReference>
<gene>
    <name evidence="2" type="ORF">HYC85_002399</name>
</gene>
<dbReference type="PANTHER" id="PTHR47201">
    <property type="entry name" value="BNAC09G30780D PROTEIN"/>
    <property type="match status" value="1"/>
</dbReference>
<keyword evidence="3" id="KW-1185">Reference proteome</keyword>
<dbReference type="GO" id="GO:0071493">
    <property type="term" value="P:cellular response to UV-B"/>
    <property type="evidence" value="ECO:0007669"/>
    <property type="project" value="InterPro"/>
</dbReference>
<protein>
    <submittedName>
        <fullName evidence="2">Uncharacterized protein</fullName>
    </submittedName>
</protein>
<evidence type="ECO:0000313" key="2">
    <source>
        <dbReference type="EMBL" id="KAF5961190.1"/>
    </source>
</evidence>
<dbReference type="EMBL" id="JACBKZ010000001">
    <property type="protein sequence ID" value="KAF5961190.1"/>
    <property type="molecule type" value="Genomic_DNA"/>
</dbReference>
<name>A0A7J7I844_CAMSI</name>
<evidence type="ECO:0000256" key="1">
    <source>
        <dbReference type="SAM" id="MobiDB-lite"/>
    </source>
</evidence>
<comment type="caution">
    <text evidence="2">The sequence shown here is derived from an EMBL/GenBank/DDBJ whole genome shotgun (WGS) entry which is preliminary data.</text>
</comment>
<feature type="compositionally biased region" description="Pro residues" evidence="1">
    <location>
        <begin position="145"/>
        <end position="156"/>
    </location>
</feature>
<reference evidence="2 3" key="2">
    <citation type="submission" date="2020-07" db="EMBL/GenBank/DDBJ databases">
        <title>Genome assembly of wild tea tree DASZ reveals pedigree and selection history of tea varieties.</title>
        <authorList>
            <person name="Zhang W."/>
        </authorList>
    </citation>
    <scope>NUCLEOTIDE SEQUENCE [LARGE SCALE GENOMIC DNA]</scope>
    <source>
        <strain evidence="3">cv. G240</strain>
        <tissue evidence="2">Leaf</tissue>
    </source>
</reference>
<feature type="region of interest" description="Disordered" evidence="1">
    <location>
        <begin position="134"/>
        <end position="161"/>
    </location>
</feature>
<dbReference type="InterPro" id="IPR046377">
    <property type="entry name" value="DHU1"/>
</dbReference>
<reference evidence="3" key="1">
    <citation type="journal article" date="2020" name="Nat. Commun.">
        <title>Genome assembly of wild tea tree DASZ reveals pedigree and selection history of tea varieties.</title>
        <authorList>
            <person name="Zhang W."/>
            <person name="Zhang Y."/>
            <person name="Qiu H."/>
            <person name="Guo Y."/>
            <person name="Wan H."/>
            <person name="Zhang X."/>
            <person name="Scossa F."/>
            <person name="Alseekh S."/>
            <person name="Zhang Q."/>
            <person name="Wang P."/>
            <person name="Xu L."/>
            <person name="Schmidt M.H."/>
            <person name="Jia X."/>
            <person name="Li D."/>
            <person name="Zhu A."/>
            <person name="Guo F."/>
            <person name="Chen W."/>
            <person name="Ni D."/>
            <person name="Usadel B."/>
            <person name="Fernie A.R."/>
            <person name="Wen W."/>
        </authorList>
    </citation>
    <scope>NUCLEOTIDE SEQUENCE [LARGE SCALE GENOMIC DNA]</scope>
    <source>
        <strain evidence="3">cv. G240</strain>
    </source>
</reference>
<accession>A0A7J7I844</accession>
<proteinExistence type="predicted"/>
<evidence type="ECO:0000313" key="3">
    <source>
        <dbReference type="Proteomes" id="UP000593564"/>
    </source>
</evidence>
<organism evidence="2 3">
    <name type="scientific">Camellia sinensis</name>
    <name type="common">Tea plant</name>
    <name type="synonym">Thea sinensis</name>
    <dbReference type="NCBI Taxonomy" id="4442"/>
    <lineage>
        <taxon>Eukaryota</taxon>
        <taxon>Viridiplantae</taxon>
        <taxon>Streptophyta</taxon>
        <taxon>Embryophyta</taxon>
        <taxon>Tracheophyta</taxon>
        <taxon>Spermatophyta</taxon>
        <taxon>Magnoliopsida</taxon>
        <taxon>eudicotyledons</taxon>
        <taxon>Gunneridae</taxon>
        <taxon>Pentapetalae</taxon>
        <taxon>asterids</taxon>
        <taxon>Ericales</taxon>
        <taxon>Theaceae</taxon>
        <taxon>Camellia</taxon>
    </lineage>
</organism>
<dbReference type="AlphaFoldDB" id="A0A7J7I844"/>
<sequence>MGGFTQSLSCLQQEVPTIILSVILHEWKGLLSSVGIVMIRLLKLAVLKLEGELGKFTLEGRGSGNSMFVQSLRGDPFRVSSLGDFQMSILATLTHPSSKSDIIKLCPVLVYLKTPPKMVQMRVTLVNPTFDSTTQKPHACLENPTPVPQHPQPPQLPDTQAPLPSRTTCVCNTFDAEQHRQPLLASPLEPLFLLPPPLILLQQPLALPLGLGLLVLLPRL</sequence>